<dbReference type="EMBL" id="CM046394">
    <property type="protein sequence ID" value="KAI8547955.1"/>
    <property type="molecule type" value="Genomic_DNA"/>
</dbReference>
<dbReference type="Proteomes" id="UP001062846">
    <property type="component" value="Chromosome 7"/>
</dbReference>
<sequence>MVHLEFKESIVFLKTKQLSGQKSLNLSKQEWPSGCLQTRMDAYTQWMISFLD</sequence>
<name>A0ACC0N3W5_RHOML</name>
<evidence type="ECO:0000313" key="2">
    <source>
        <dbReference type="Proteomes" id="UP001062846"/>
    </source>
</evidence>
<accession>A0ACC0N3W5</accession>
<evidence type="ECO:0000313" key="1">
    <source>
        <dbReference type="EMBL" id="KAI8547955.1"/>
    </source>
</evidence>
<keyword evidence="2" id="KW-1185">Reference proteome</keyword>
<gene>
    <name evidence="1" type="ORF">RHMOL_Rhmol07G0235400</name>
</gene>
<protein>
    <submittedName>
        <fullName evidence="1">Uncharacterized protein</fullName>
    </submittedName>
</protein>
<proteinExistence type="predicted"/>
<reference evidence="1" key="1">
    <citation type="submission" date="2022-02" db="EMBL/GenBank/DDBJ databases">
        <title>Plant Genome Project.</title>
        <authorList>
            <person name="Zhang R.-G."/>
        </authorList>
    </citation>
    <scope>NUCLEOTIDE SEQUENCE</scope>
    <source>
        <strain evidence="1">AT1</strain>
    </source>
</reference>
<organism evidence="1 2">
    <name type="scientific">Rhododendron molle</name>
    <name type="common">Chinese azalea</name>
    <name type="synonym">Azalea mollis</name>
    <dbReference type="NCBI Taxonomy" id="49168"/>
    <lineage>
        <taxon>Eukaryota</taxon>
        <taxon>Viridiplantae</taxon>
        <taxon>Streptophyta</taxon>
        <taxon>Embryophyta</taxon>
        <taxon>Tracheophyta</taxon>
        <taxon>Spermatophyta</taxon>
        <taxon>Magnoliopsida</taxon>
        <taxon>eudicotyledons</taxon>
        <taxon>Gunneridae</taxon>
        <taxon>Pentapetalae</taxon>
        <taxon>asterids</taxon>
        <taxon>Ericales</taxon>
        <taxon>Ericaceae</taxon>
        <taxon>Ericoideae</taxon>
        <taxon>Rhodoreae</taxon>
        <taxon>Rhododendron</taxon>
    </lineage>
</organism>
<comment type="caution">
    <text evidence="1">The sequence shown here is derived from an EMBL/GenBank/DDBJ whole genome shotgun (WGS) entry which is preliminary data.</text>
</comment>